<keyword evidence="8" id="KW-0902">Two-component regulatory system</keyword>
<accession>A0A1L8CMU9</accession>
<dbReference type="InterPro" id="IPR003594">
    <property type="entry name" value="HATPase_dom"/>
</dbReference>
<dbReference type="SUPFAM" id="SSF55874">
    <property type="entry name" value="ATPase domain of HSP90 chaperone/DNA topoisomerase II/histidine kinase"/>
    <property type="match status" value="1"/>
</dbReference>
<dbReference type="SMART" id="SM00448">
    <property type="entry name" value="REC"/>
    <property type="match status" value="1"/>
</dbReference>
<evidence type="ECO:0000256" key="7">
    <source>
        <dbReference type="ARBA" id="ARBA00022840"/>
    </source>
</evidence>
<dbReference type="InterPro" id="IPR036890">
    <property type="entry name" value="HATPase_C_sf"/>
</dbReference>
<dbReference type="RefSeq" id="WP_083530472.1">
    <property type="nucleotide sequence ID" value="NZ_BDFD01000008.1"/>
</dbReference>
<feature type="modified residue" description="Phosphohistidine" evidence="11">
    <location>
        <position position="762"/>
    </location>
</feature>
<evidence type="ECO:0000256" key="2">
    <source>
        <dbReference type="ARBA" id="ARBA00012438"/>
    </source>
</evidence>
<dbReference type="PROSITE" id="PS50110">
    <property type="entry name" value="RESPONSE_REGULATORY"/>
    <property type="match status" value="1"/>
</dbReference>
<dbReference type="SMART" id="SM00388">
    <property type="entry name" value="HisKA"/>
    <property type="match status" value="1"/>
</dbReference>
<dbReference type="InterPro" id="IPR011006">
    <property type="entry name" value="CheY-like_superfamily"/>
</dbReference>
<dbReference type="OrthoDB" id="5287236at2"/>
<sequence>MNKLANTGVDRLELAKRNPEYSQSLTRAILVLLICIYFFYTENHLILSVTISYLLVSVGFLVWIALSPDDNSKRRILMAVGDIAITTFCMHQADGEDGTLFVGLYLWIITGHAFRYGIKYAYVAMALSVTGFISVVLINPFWLEHLHMAAGNLILILVVPLFMVSLIKKLHRAIDAAEAANRAKSEFIANMSHELRTPLNGIIGMNDLLLSTTLNSEQKRFSFVIRESAYHLLGLIERILDTAKIEAGKLELLDEPFDMHQLVHGSVAMFEGQAKEKGIRIELHIEPDVPFALIGDPKHIKQILLNIIGNAVKFTEHGLVTVTIKALENTDKTSLLEFSIRDTGIGISKEVQQNIFEQFSQADASITRRFGGTGLGTTIAKNLTEMMGGSIRLQSSMGEGSIFTIVIGFAKQAEKQKARDLNQAHVLLLGERASLGNIEAMLERWGSSHSVVEDEKLLMSTLVDAWSVGQPYDVLMINRNSLHCKPEFIANAIRDKHDLAGLDMILIDPDQQKGNDPILIASGFASVLHLPVQESLLFNALHASSIIHHSEDVISIADIMQKKLDFPPLKILLAEDNPVNQEVVNEVLKKAGHQVNIVDDGEMALDALTEDTEYDLVILDMNMPRVSGLEVLKQFRFMDTSGSTPVLMLSADVMPETIKECREAGANDYLTKPVQIAALLEKVAAFSKPSPATVHKQETKPDSDSKPELDRAVLGELFSLIRSSAKREYIYQTFEKSGAEHLFHLDSAANQGDLGMFQLRVHSLKGSASTLGISKMVTICNDIESCATAITREQMQVYVRQMTAAFHEGLELLKEYMQQSDPYFRESE</sequence>
<dbReference type="Gene3D" id="1.20.120.160">
    <property type="entry name" value="HPT domain"/>
    <property type="match status" value="1"/>
</dbReference>
<keyword evidence="13" id="KW-0812">Transmembrane</keyword>
<feature type="transmembrane region" description="Helical" evidence="13">
    <location>
        <begin position="46"/>
        <end position="66"/>
    </location>
</feature>
<comment type="subunit">
    <text evidence="9">At low DSF concentrations, interacts with RpfF.</text>
</comment>
<dbReference type="Gene3D" id="1.10.287.130">
    <property type="match status" value="1"/>
</dbReference>
<dbReference type="SUPFAM" id="SSF47226">
    <property type="entry name" value="Histidine-containing phosphotransfer domain, HPT domain"/>
    <property type="match status" value="1"/>
</dbReference>
<dbReference type="FunFam" id="3.30.565.10:FF:000010">
    <property type="entry name" value="Sensor histidine kinase RcsC"/>
    <property type="match status" value="1"/>
</dbReference>
<keyword evidence="5" id="KW-0547">Nucleotide-binding</keyword>
<dbReference type="SMART" id="SM00387">
    <property type="entry name" value="HATPase_c"/>
    <property type="match status" value="1"/>
</dbReference>
<dbReference type="CDD" id="cd17546">
    <property type="entry name" value="REC_hyHK_CKI1_RcsC-like"/>
    <property type="match status" value="1"/>
</dbReference>
<feature type="transmembrane region" description="Helical" evidence="13">
    <location>
        <begin position="120"/>
        <end position="142"/>
    </location>
</feature>
<evidence type="ECO:0000256" key="5">
    <source>
        <dbReference type="ARBA" id="ARBA00022741"/>
    </source>
</evidence>
<feature type="domain" description="Histidine kinase" evidence="14">
    <location>
        <begin position="190"/>
        <end position="411"/>
    </location>
</feature>
<dbReference type="CDD" id="cd16922">
    <property type="entry name" value="HATPase_EvgS-ArcB-TorS-like"/>
    <property type="match status" value="1"/>
</dbReference>
<evidence type="ECO:0000256" key="9">
    <source>
        <dbReference type="ARBA" id="ARBA00064003"/>
    </source>
</evidence>
<comment type="catalytic activity">
    <reaction evidence="1">
        <text>ATP + protein L-histidine = ADP + protein N-phospho-L-histidine.</text>
        <dbReference type="EC" id="2.7.13.3"/>
    </reaction>
</comment>
<gene>
    <name evidence="17" type="ORF">MMIC_P1205</name>
</gene>
<dbReference type="InterPro" id="IPR004358">
    <property type="entry name" value="Sig_transdc_His_kin-like_C"/>
</dbReference>
<protein>
    <recommendedName>
        <fullName evidence="10">Sensory/regulatory protein RpfC</fullName>
        <ecNumber evidence="2">2.7.13.3</ecNumber>
    </recommendedName>
</protein>
<dbReference type="InterPro" id="IPR001789">
    <property type="entry name" value="Sig_transdc_resp-reg_receiver"/>
</dbReference>
<feature type="transmembrane region" description="Helical" evidence="13">
    <location>
        <begin position="21"/>
        <end position="40"/>
    </location>
</feature>
<dbReference type="InterPro" id="IPR036097">
    <property type="entry name" value="HisK_dim/P_sf"/>
</dbReference>
<feature type="transmembrane region" description="Helical" evidence="13">
    <location>
        <begin position="148"/>
        <end position="167"/>
    </location>
</feature>
<keyword evidence="4" id="KW-0808">Transferase</keyword>
<dbReference type="GO" id="GO:0005886">
    <property type="term" value="C:plasma membrane"/>
    <property type="evidence" value="ECO:0007669"/>
    <property type="project" value="UniProtKB-SubCell"/>
</dbReference>
<dbReference type="STRING" id="1921010.MMIC_P1205"/>
<dbReference type="Pfam" id="PF02518">
    <property type="entry name" value="HATPase_c"/>
    <property type="match status" value="1"/>
</dbReference>
<dbReference type="Pfam" id="PF00512">
    <property type="entry name" value="HisKA"/>
    <property type="match status" value="1"/>
</dbReference>
<dbReference type="SUPFAM" id="SSF47384">
    <property type="entry name" value="Homodimeric domain of signal transducing histidine kinase"/>
    <property type="match status" value="1"/>
</dbReference>
<organism evidence="17 18">
    <name type="scientific">Mariprofundus micogutta</name>
    <dbReference type="NCBI Taxonomy" id="1921010"/>
    <lineage>
        <taxon>Bacteria</taxon>
        <taxon>Pseudomonadati</taxon>
        <taxon>Pseudomonadota</taxon>
        <taxon>Candidatius Mariprofundia</taxon>
        <taxon>Mariprofundales</taxon>
        <taxon>Mariprofundaceae</taxon>
        <taxon>Mariprofundus</taxon>
    </lineage>
</organism>
<keyword evidence="18" id="KW-1185">Reference proteome</keyword>
<evidence type="ECO:0000256" key="6">
    <source>
        <dbReference type="ARBA" id="ARBA00022777"/>
    </source>
</evidence>
<evidence type="ECO:0000256" key="10">
    <source>
        <dbReference type="ARBA" id="ARBA00068150"/>
    </source>
</evidence>
<evidence type="ECO:0000256" key="13">
    <source>
        <dbReference type="SAM" id="Phobius"/>
    </source>
</evidence>
<dbReference type="Gene3D" id="3.30.565.10">
    <property type="entry name" value="Histidine kinase-like ATPase, C-terminal domain"/>
    <property type="match status" value="1"/>
</dbReference>
<keyword evidence="7" id="KW-0067">ATP-binding</keyword>
<keyword evidence="3 12" id="KW-0597">Phosphoprotein</keyword>
<dbReference type="PROSITE" id="PS50109">
    <property type="entry name" value="HIS_KIN"/>
    <property type="match status" value="1"/>
</dbReference>
<evidence type="ECO:0000313" key="17">
    <source>
        <dbReference type="EMBL" id="GAV20241.1"/>
    </source>
</evidence>
<feature type="domain" description="Response regulatory" evidence="15">
    <location>
        <begin position="570"/>
        <end position="687"/>
    </location>
</feature>
<evidence type="ECO:0000259" key="16">
    <source>
        <dbReference type="PROSITE" id="PS50894"/>
    </source>
</evidence>
<dbReference type="GO" id="GO:0005524">
    <property type="term" value="F:ATP binding"/>
    <property type="evidence" value="ECO:0007669"/>
    <property type="project" value="UniProtKB-KW"/>
</dbReference>
<dbReference type="InterPro" id="IPR005467">
    <property type="entry name" value="His_kinase_dom"/>
</dbReference>
<dbReference type="PROSITE" id="PS50894">
    <property type="entry name" value="HPT"/>
    <property type="match status" value="1"/>
</dbReference>
<proteinExistence type="predicted"/>
<dbReference type="InterPro" id="IPR036641">
    <property type="entry name" value="HPT_dom_sf"/>
</dbReference>
<feature type="domain" description="HPt" evidence="16">
    <location>
        <begin position="723"/>
        <end position="820"/>
    </location>
</feature>
<dbReference type="SUPFAM" id="SSF52172">
    <property type="entry name" value="CheY-like"/>
    <property type="match status" value="1"/>
</dbReference>
<feature type="modified residue" description="4-aspartylphosphate" evidence="12">
    <location>
        <position position="620"/>
    </location>
</feature>
<dbReference type="Pfam" id="PF01627">
    <property type="entry name" value="Hpt"/>
    <property type="match status" value="1"/>
</dbReference>
<dbReference type="PANTHER" id="PTHR45339">
    <property type="entry name" value="HYBRID SIGNAL TRANSDUCTION HISTIDINE KINASE J"/>
    <property type="match status" value="1"/>
</dbReference>
<dbReference type="InterPro" id="IPR008207">
    <property type="entry name" value="Sig_transdc_His_kin_Hpt_dom"/>
</dbReference>
<keyword evidence="13" id="KW-1133">Transmembrane helix</keyword>
<dbReference type="GO" id="GO:0000155">
    <property type="term" value="F:phosphorelay sensor kinase activity"/>
    <property type="evidence" value="ECO:0007669"/>
    <property type="project" value="InterPro"/>
</dbReference>
<name>A0A1L8CMU9_9PROT</name>
<dbReference type="Proteomes" id="UP000231632">
    <property type="component" value="Unassembled WGS sequence"/>
</dbReference>
<dbReference type="Gene3D" id="3.40.50.2300">
    <property type="match status" value="1"/>
</dbReference>
<dbReference type="Pfam" id="PF00072">
    <property type="entry name" value="Response_reg"/>
    <property type="match status" value="1"/>
</dbReference>
<comment type="caution">
    <text evidence="17">The sequence shown here is derived from an EMBL/GenBank/DDBJ whole genome shotgun (WGS) entry which is preliminary data.</text>
</comment>
<keyword evidence="6 17" id="KW-0418">Kinase</keyword>
<evidence type="ECO:0000259" key="14">
    <source>
        <dbReference type="PROSITE" id="PS50109"/>
    </source>
</evidence>
<dbReference type="EC" id="2.7.13.3" evidence="2"/>
<evidence type="ECO:0000259" key="15">
    <source>
        <dbReference type="PROSITE" id="PS50110"/>
    </source>
</evidence>
<dbReference type="PANTHER" id="PTHR45339:SF5">
    <property type="entry name" value="HISTIDINE KINASE"/>
    <property type="match status" value="1"/>
</dbReference>
<evidence type="ECO:0000256" key="1">
    <source>
        <dbReference type="ARBA" id="ARBA00000085"/>
    </source>
</evidence>
<evidence type="ECO:0000256" key="11">
    <source>
        <dbReference type="PROSITE-ProRule" id="PRU00110"/>
    </source>
</evidence>
<keyword evidence="13" id="KW-0472">Membrane</keyword>
<evidence type="ECO:0000256" key="8">
    <source>
        <dbReference type="ARBA" id="ARBA00023012"/>
    </source>
</evidence>
<dbReference type="PRINTS" id="PR00344">
    <property type="entry name" value="BCTRLSENSOR"/>
</dbReference>
<dbReference type="FunFam" id="1.10.287.130:FF:000002">
    <property type="entry name" value="Two-component osmosensing histidine kinase"/>
    <property type="match status" value="1"/>
</dbReference>
<evidence type="ECO:0000256" key="12">
    <source>
        <dbReference type="PROSITE-ProRule" id="PRU00169"/>
    </source>
</evidence>
<dbReference type="InterPro" id="IPR003661">
    <property type="entry name" value="HisK_dim/P_dom"/>
</dbReference>
<reference evidence="17 18" key="1">
    <citation type="journal article" date="2017" name="Arch. Microbiol.">
        <title>Mariprofundus micogutta sp. nov., a novel iron-oxidizing zetaproteobacterium isolated from a deep-sea hydrothermal field at the Bayonnaise knoll of the Izu-Ogasawara arc, and a description of Mariprofundales ord. nov. and Zetaproteobacteria classis nov.</title>
        <authorList>
            <person name="Makita H."/>
            <person name="Tanaka E."/>
            <person name="Mitsunobu S."/>
            <person name="Miyazaki M."/>
            <person name="Nunoura T."/>
            <person name="Uematsu K."/>
            <person name="Takaki Y."/>
            <person name="Nishi S."/>
            <person name="Shimamura S."/>
            <person name="Takai K."/>
        </authorList>
    </citation>
    <scope>NUCLEOTIDE SEQUENCE [LARGE SCALE GENOMIC DNA]</scope>
    <source>
        <strain evidence="17 18">ET2</strain>
    </source>
</reference>
<dbReference type="AlphaFoldDB" id="A0A1L8CMU9"/>
<evidence type="ECO:0000256" key="4">
    <source>
        <dbReference type="ARBA" id="ARBA00022679"/>
    </source>
</evidence>
<evidence type="ECO:0000256" key="3">
    <source>
        <dbReference type="ARBA" id="ARBA00022553"/>
    </source>
</evidence>
<dbReference type="EMBL" id="BDFD01000008">
    <property type="protein sequence ID" value="GAV20241.1"/>
    <property type="molecule type" value="Genomic_DNA"/>
</dbReference>
<evidence type="ECO:0000313" key="18">
    <source>
        <dbReference type="Proteomes" id="UP000231632"/>
    </source>
</evidence>
<dbReference type="CDD" id="cd00082">
    <property type="entry name" value="HisKA"/>
    <property type="match status" value="1"/>
</dbReference>